<dbReference type="EC" id="2.3.1.234" evidence="2"/>
<name>A0ABW4B8V4_9LACO</name>
<keyword evidence="2" id="KW-0012">Acyltransferase</keyword>
<evidence type="ECO:0000259" key="1">
    <source>
        <dbReference type="Pfam" id="PF00814"/>
    </source>
</evidence>
<evidence type="ECO:0000313" key="2">
    <source>
        <dbReference type="EMBL" id="MFD1393452.1"/>
    </source>
</evidence>
<dbReference type="PANTHER" id="PTHR11735:SF11">
    <property type="entry name" value="TRNA THREONYLCARBAMOYLADENOSINE BIOSYNTHESIS PROTEIN TSAB"/>
    <property type="match status" value="1"/>
</dbReference>
<dbReference type="Proteomes" id="UP001597249">
    <property type="component" value="Unassembled WGS sequence"/>
</dbReference>
<sequence length="240" mass="25791">MKILAMDTSNQAMSVAVMVDGQLLAESTLNRKKTHSEQLLPTIDRLMTLSGLEPTALDRVVVADGPGSYTGLRIAVTTAKTLADTLQLELVGVSSLAVLAAGAVATTNLIVPLMDARRQNVFAGVYQWLNGELVNVVADRHLPLAQLLAELRLLHQPSTFVGSDVAQFADQIKARLGASAHFGDAMTNLPRAGRLAMLGATKAPADITSFVPRYLRLTEAETNWLKTHDDKGHAPYVQKV</sequence>
<dbReference type="InterPro" id="IPR000905">
    <property type="entry name" value="Gcp-like_dom"/>
</dbReference>
<dbReference type="Gene3D" id="3.30.420.40">
    <property type="match status" value="2"/>
</dbReference>
<comment type="caution">
    <text evidence="2">The sequence shown here is derived from an EMBL/GenBank/DDBJ whole genome shotgun (WGS) entry which is preliminary data.</text>
</comment>
<reference evidence="3" key="1">
    <citation type="journal article" date="2019" name="Int. J. Syst. Evol. Microbiol.">
        <title>The Global Catalogue of Microorganisms (GCM) 10K type strain sequencing project: providing services to taxonomists for standard genome sequencing and annotation.</title>
        <authorList>
            <consortium name="The Broad Institute Genomics Platform"/>
            <consortium name="The Broad Institute Genome Sequencing Center for Infectious Disease"/>
            <person name="Wu L."/>
            <person name="Ma J."/>
        </authorList>
    </citation>
    <scope>NUCLEOTIDE SEQUENCE [LARGE SCALE GENOMIC DNA]</scope>
    <source>
        <strain evidence="3">CCM 8911</strain>
    </source>
</reference>
<dbReference type="PANTHER" id="PTHR11735">
    <property type="entry name" value="TRNA N6-ADENOSINE THREONYLCARBAMOYLTRANSFERASE"/>
    <property type="match status" value="1"/>
</dbReference>
<dbReference type="InterPro" id="IPR043129">
    <property type="entry name" value="ATPase_NBD"/>
</dbReference>
<proteinExistence type="predicted"/>
<organism evidence="2 3">
    <name type="scientific">Lacticaseibacillus jixianensis</name>
    <dbReference type="NCBI Taxonomy" id="2486012"/>
    <lineage>
        <taxon>Bacteria</taxon>
        <taxon>Bacillati</taxon>
        <taxon>Bacillota</taxon>
        <taxon>Bacilli</taxon>
        <taxon>Lactobacillales</taxon>
        <taxon>Lactobacillaceae</taxon>
        <taxon>Lacticaseibacillus</taxon>
    </lineage>
</organism>
<dbReference type="CDD" id="cd24032">
    <property type="entry name" value="ASKHA_NBD_TsaB"/>
    <property type="match status" value="1"/>
</dbReference>
<keyword evidence="3" id="KW-1185">Reference proteome</keyword>
<keyword evidence="2" id="KW-0808">Transferase</keyword>
<gene>
    <name evidence="2" type="primary">tsaB</name>
    <name evidence="2" type="ORF">ACFQ3L_07700</name>
</gene>
<dbReference type="Pfam" id="PF00814">
    <property type="entry name" value="TsaD"/>
    <property type="match status" value="1"/>
</dbReference>
<dbReference type="InterPro" id="IPR022496">
    <property type="entry name" value="T6A_TsaB"/>
</dbReference>
<dbReference type="GO" id="GO:0061711">
    <property type="term" value="F:tRNA N(6)-L-threonylcarbamoyladenine synthase activity"/>
    <property type="evidence" value="ECO:0007669"/>
    <property type="project" value="UniProtKB-EC"/>
</dbReference>
<dbReference type="SUPFAM" id="SSF53067">
    <property type="entry name" value="Actin-like ATPase domain"/>
    <property type="match status" value="2"/>
</dbReference>
<dbReference type="EMBL" id="JBHTMO010000024">
    <property type="protein sequence ID" value="MFD1393452.1"/>
    <property type="molecule type" value="Genomic_DNA"/>
</dbReference>
<feature type="domain" description="Gcp-like" evidence="1">
    <location>
        <begin position="23"/>
        <end position="224"/>
    </location>
</feature>
<evidence type="ECO:0000313" key="3">
    <source>
        <dbReference type="Proteomes" id="UP001597249"/>
    </source>
</evidence>
<accession>A0ABW4B8V4</accession>
<protein>
    <submittedName>
        <fullName evidence="2">tRNA (Adenosine(37)-N6)-threonylcarbamoyltransferase complex dimerization subunit type 1 TsaB</fullName>
        <ecNumber evidence="2">2.3.1.234</ecNumber>
    </submittedName>
</protein>
<dbReference type="RefSeq" id="WP_125584719.1">
    <property type="nucleotide sequence ID" value="NZ_JBHTMO010000024.1"/>
</dbReference>
<dbReference type="NCBIfam" id="TIGR03725">
    <property type="entry name" value="T6A_YeaZ"/>
    <property type="match status" value="1"/>
</dbReference>